<evidence type="ECO:0000256" key="2">
    <source>
        <dbReference type="ARBA" id="ARBA00022553"/>
    </source>
</evidence>
<feature type="compositionally biased region" description="Low complexity" evidence="5">
    <location>
        <begin position="229"/>
        <end position="238"/>
    </location>
</feature>
<dbReference type="GO" id="GO:1901097">
    <property type="term" value="P:negative regulation of autophagosome maturation"/>
    <property type="evidence" value="ECO:0007669"/>
    <property type="project" value="TreeGrafter"/>
</dbReference>
<dbReference type="GO" id="GO:0005770">
    <property type="term" value="C:late endosome"/>
    <property type="evidence" value="ECO:0007669"/>
    <property type="project" value="UniProtKB-SubCell"/>
</dbReference>
<dbReference type="InterPro" id="IPR048569">
    <property type="entry name" value="RUBC_PIKBD"/>
</dbReference>
<feature type="compositionally biased region" description="Polar residues" evidence="5">
    <location>
        <begin position="332"/>
        <end position="358"/>
    </location>
</feature>
<dbReference type="PANTHER" id="PTHR45971:SF3">
    <property type="entry name" value="RUN DOMAIN BECLIN-1-INTERACTING AND CYSTEINE-RICH DOMAIN-CONTAINING PROTEIN"/>
    <property type="match status" value="1"/>
</dbReference>
<dbReference type="GeneTree" id="ENSGT00940000165727"/>
<dbReference type="InterPro" id="IPR052428">
    <property type="entry name" value="Autophagy_HostDef_Reg"/>
</dbReference>
<accession>A0A3P8WFH4</accession>
<feature type="domain" description="RUN" evidence="6">
    <location>
        <begin position="39"/>
        <end position="176"/>
    </location>
</feature>
<dbReference type="InParanoid" id="A0A3P8WFH4"/>
<evidence type="ECO:0000256" key="1">
    <source>
        <dbReference type="ARBA" id="ARBA00004603"/>
    </source>
</evidence>
<feature type="region of interest" description="Disordered" evidence="5">
    <location>
        <begin position="229"/>
        <end position="267"/>
    </location>
</feature>
<dbReference type="STRING" id="244447.ENSCSEP00000024386"/>
<feature type="compositionally biased region" description="Polar residues" evidence="5">
    <location>
        <begin position="239"/>
        <end position="248"/>
    </location>
</feature>
<feature type="compositionally biased region" description="Polar residues" evidence="5">
    <location>
        <begin position="383"/>
        <end position="392"/>
    </location>
</feature>
<dbReference type="SMART" id="SM01175">
    <property type="entry name" value="DUF4206"/>
    <property type="match status" value="1"/>
</dbReference>
<dbReference type="GO" id="GO:0005769">
    <property type="term" value="C:early endosome"/>
    <property type="evidence" value="ECO:0007669"/>
    <property type="project" value="TreeGrafter"/>
</dbReference>
<feature type="compositionally biased region" description="Acidic residues" evidence="5">
    <location>
        <begin position="307"/>
        <end position="317"/>
    </location>
</feature>
<name>A0A3P8WFH4_CYNSE</name>
<dbReference type="SMART" id="SM00593">
    <property type="entry name" value="RUN"/>
    <property type="match status" value="1"/>
</dbReference>
<dbReference type="AlphaFoldDB" id="A0A3P8WFH4"/>
<feature type="compositionally biased region" description="Polar residues" evidence="5">
    <location>
        <begin position="290"/>
        <end position="305"/>
    </location>
</feature>
<dbReference type="Pfam" id="PF02759">
    <property type="entry name" value="RUN"/>
    <property type="match status" value="1"/>
</dbReference>
<reference evidence="7 8" key="1">
    <citation type="journal article" date="2014" name="Nat. Genet.">
        <title>Whole-genome sequence of a flatfish provides insights into ZW sex chromosome evolution and adaptation to a benthic lifestyle.</title>
        <authorList>
            <person name="Chen S."/>
            <person name="Zhang G."/>
            <person name="Shao C."/>
            <person name="Huang Q."/>
            <person name="Liu G."/>
            <person name="Zhang P."/>
            <person name="Song W."/>
            <person name="An N."/>
            <person name="Chalopin D."/>
            <person name="Volff J.N."/>
            <person name="Hong Y."/>
            <person name="Li Q."/>
            <person name="Sha Z."/>
            <person name="Zhou H."/>
            <person name="Xie M."/>
            <person name="Yu Q."/>
            <person name="Liu Y."/>
            <person name="Xiang H."/>
            <person name="Wang N."/>
            <person name="Wu K."/>
            <person name="Yang C."/>
            <person name="Zhou Q."/>
            <person name="Liao X."/>
            <person name="Yang L."/>
            <person name="Hu Q."/>
            <person name="Zhang J."/>
            <person name="Meng L."/>
            <person name="Jin L."/>
            <person name="Tian Y."/>
            <person name="Lian J."/>
            <person name="Yang J."/>
            <person name="Miao G."/>
            <person name="Liu S."/>
            <person name="Liang Z."/>
            <person name="Yan F."/>
            <person name="Li Y."/>
            <person name="Sun B."/>
            <person name="Zhang H."/>
            <person name="Zhang J."/>
            <person name="Zhu Y."/>
            <person name="Du M."/>
            <person name="Zhao Y."/>
            <person name="Schartl M."/>
            <person name="Tang Q."/>
            <person name="Wang J."/>
        </authorList>
    </citation>
    <scope>NUCLEOTIDE SEQUENCE</scope>
</reference>
<dbReference type="InterPro" id="IPR025258">
    <property type="entry name" value="RH_dom"/>
</dbReference>
<dbReference type="PANTHER" id="PTHR45971">
    <property type="entry name" value="PHOX (PX) DOMAIN-CONTAINING PROTEIN"/>
    <property type="match status" value="1"/>
</dbReference>
<dbReference type="KEGG" id="csem:103394211"/>
<organism evidence="7 8">
    <name type="scientific">Cynoglossus semilaevis</name>
    <name type="common">Tongue sole</name>
    <dbReference type="NCBI Taxonomy" id="244447"/>
    <lineage>
        <taxon>Eukaryota</taxon>
        <taxon>Metazoa</taxon>
        <taxon>Chordata</taxon>
        <taxon>Craniata</taxon>
        <taxon>Vertebrata</taxon>
        <taxon>Euteleostomi</taxon>
        <taxon>Actinopterygii</taxon>
        <taxon>Neopterygii</taxon>
        <taxon>Teleostei</taxon>
        <taxon>Neoteleostei</taxon>
        <taxon>Acanthomorphata</taxon>
        <taxon>Carangaria</taxon>
        <taxon>Pleuronectiformes</taxon>
        <taxon>Pleuronectoidei</taxon>
        <taxon>Cynoglossidae</taxon>
        <taxon>Cynoglossinae</taxon>
        <taxon>Cynoglossus</taxon>
    </lineage>
</organism>
<dbReference type="GO" id="GO:0006914">
    <property type="term" value="P:autophagy"/>
    <property type="evidence" value="ECO:0007669"/>
    <property type="project" value="UniProtKB-KW"/>
</dbReference>
<evidence type="ECO:0000256" key="5">
    <source>
        <dbReference type="SAM" id="MobiDB-lite"/>
    </source>
</evidence>
<keyword evidence="4" id="KW-0072">Autophagy</keyword>
<dbReference type="Pfam" id="PF21054">
    <property type="entry name" value="RUBC_PIKBD"/>
    <property type="match status" value="1"/>
</dbReference>
<keyword evidence="2" id="KW-0597">Phosphoprotein</keyword>
<reference evidence="7" key="3">
    <citation type="submission" date="2025-09" db="UniProtKB">
        <authorList>
            <consortium name="Ensembl"/>
        </authorList>
    </citation>
    <scope>IDENTIFICATION</scope>
</reference>
<dbReference type="InterPro" id="IPR037213">
    <property type="entry name" value="Run_dom_sf"/>
</dbReference>
<keyword evidence="3" id="KW-0967">Endosome</keyword>
<dbReference type="GO" id="GO:1901981">
    <property type="term" value="F:phosphatidylinositol phosphate binding"/>
    <property type="evidence" value="ECO:0007669"/>
    <property type="project" value="TreeGrafter"/>
</dbReference>
<dbReference type="InterPro" id="IPR004012">
    <property type="entry name" value="Run_dom"/>
</dbReference>
<evidence type="ECO:0000313" key="7">
    <source>
        <dbReference type="Ensembl" id="ENSCSEP00000024386.1"/>
    </source>
</evidence>
<dbReference type="Pfam" id="PF13901">
    <property type="entry name" value="RH_dom"/>
    <property type="match status" value="1"/>
</dbReference>
<comment type="subcellular location">
    <subcellularLocation>
        <location evidence="1">Late endosome</location>
    </subcellularLocation>
</comment>
<proteinExistence type="predicted"/>
<sequence>MEVSAEGEAEERRKEHWKLLSSLKTTVEGLVSTNNPNVWSRYGGLQRLHKDMNNILSHGLKNEQVYYKQRDYWPFVWCVRYISPQLASHVEQFSHLEPVLSSGMQSAGESFKAERWLLHSLQDHILSAQLRPLLRHLSHTQKYYNDDAFLLREPHVTAMFQCLEAVEQNNPKLLAQVDTVGLSPLKSPLNLGLLKSQSLCVLPSCGHSDSTLKRRLTTSNCSLLESVSSSNTSLGNASGVQSQNGSITSEDRLKDPSSPTGSLGAPWLHVSKPVEHVVAPLPEGLPVPSITLTESASPSSPQPETGESCDGDYDDGPEYLAIGNLGQRARQDSQSSANSSERGETPNHSNNQKLQSLMSAVPRRSSFSEVQRGPAARARGHTRSFSDTGVNQKIRNGVGHRKITIIIEDPVAETSGDNGCVKDYSPFSNQCNDSSSPSSLYMESYGSQCSRVSDGLFRKPSEGQSLISYLSEQDFGSCADLEKENAHFSISESLIAAIELMKYNLRCQEEEGEEEGDSDSEIQQLKQKIRLRRQQIRRSRLPPSTSSHHLFHSTDSGGSRRSSQDSYQGLSDSGSAEEVEECELKDGCEGQSLLAVSQNGLSLSLASLFSDADIKRSTSSVGRSLLSSESISPSFLQSNSAESVAMGLLRQFDSMQLPAASELDWLVPEQDAPQKLLPIPDSLPISPDDGEHADIYKLRIRVRGNLEWAPPRPQIIFNIHPAPKRKPVVAKQNYRCAGCGTRIDPDYIKRLRYCEYLGRYFCQCCHENAQAVVPGRVLRKWDFSKYYVSNFARDLLSKIAGDPLFNPNDINSGLYKKVKSLEAVRVLRVKLFHMKNLFKTCRLAKEVLDQFDTLPGHLTEDLHLFSLNDLTAVRNNELAPRMRDLLKQGSIHVDTCVLCQAKGFVCEFCNNDKDIIFPFQLNKCQRCEECHACYHGSCFKAGKDCPRCRRLAERRERMTRKNMEEQEDEGGGGAGT</sequence>
<reference evidence="7" key="2">
    <citation type="submission" date="2025-08" db="UniProtKB">
        <authorList>
            <consortium name="Ensembl"/>
        </authorList>
    </citation>
    <scope>IDENTIFICATION</scope>
</reference>
<evidence type="ECO:0000259" key="6">
    <source>
        <dbReference type="PROSITE" id="PS50826"/>
    </source>
</evidence>
<evidence type="ECO:0000313" key="8">
    <source>
        <dbReference type="Proteomes" id="UP000265120"/>
    </source>
</evidence>
<dbReference type="Ensembl" id="ENSCSET00000024716.1">
    <property type="protein sequence ID" value="ENSCSEP00000024386.1"/>
    <property type="gene ID" value="ENSCSEG00000015515.1"/>
</dbReference>
<feature type="compositionally biased region" description="Low complexity" evidence="5">
    <location>
        <begin position="553"/>
        <end position="566"/>
    </location>
</feature>
<dbReference type="SUPFAM" id="SSF140741">
    <property type="entry name" value="RUN domain-like"/>
    <property type="match status" value="1"/>
</dbReference>
<evidence type="ECO:0000256" key="4">
    <source>
        <dbReference type="ARBA" id="ARBA00023006"/>
    </source>
</evidence>
<feature type="region of interest" description="Disordered" evidence="5">
    <location>
        <begin position="537"/>
        <end position="582"/>
    </location>
</feature>
<dbReference type="GO" id="GO:0045806">
    <property type="term" value="P:negative regulation of endocytosis"/>
    <property type="evidence" value="ECO:0007669"/>
    <property type="project" value="TreeGrafter"/>
</dbReference>
<protein>
    <submittedName>
        <fullName evidence="7">Rubicon autophagy regulator</fullName>
    </submittedName>
</protein>
<feature type="region of interest" description="Disordered" evidence="5">
    <location>
        <begin position="288"/>
        <end position="392"/>
    </location>
</feature>
<evidence type="ECO:0000256" key="3">
    <source>
        <dbReference type="ARBA" id="ARBA00022753"/>
    </source>
</evidence>
<dbReference type="Proteomes" id="UP000265120">
    <property type="component" value="Chromosome 2"/>
</dbReference>
<keyword evidence="8" id="KW-1185">Reference proteome</keyword>
<dbReference type="Gene3D" id="1.20.58.900">
    <property type="match status" value="1"/>
</dbReference>
<dbReference type="CDD" id="cd17686">
    <property type="entry name" value="RUN_RUBCN"/>
    <property type="match status" value="1"/>
</dbReference>
<dbReference type="PROSITE" id="PS50826">
    <property type="entry name" value="RUN"/>
    <property type="match status" value="1"/>
</dbReference>